<dbReference type="SFLD" id="SFLDG01142">
    <property type="entry name" value="C2.B.2:_Mannosyl-3-phosphoglyc"/>
    <property type="match status" value="1"/>
</dbReference>
<dbReference type="Gene3D" id="3.40.50.1000">
    <property type="entry name" value="HAD superfamily/HAD-like"/>
    <property type="match status" value="1"/>
</dbReference>
<dbReference type="InterPro" id="IPR006381">
    <property type="entry name" value="HAD-SF-IIB-MPGP"/>
</dbReference>
<dbReference type="RefSeq" id="WP_174138994.1">
    <property type="nucleotide sequence ID" value="NZ_JABUFE010000008.1"/>
</dbReference>
<keyword evidence="2 4" id="KW-0378">Hydrolase</keyword>
<dbReference type="InterPro" id="IPR006379">
    <property type="entry name" value="HAD-SF_hydro_IIB"/>
</dbReference>
<organism evidence="4 5">
    <name type="scientific">Parasulfitobacter algicola</name>
    <dbReference type="NCBI Taxonomy" id="2614809"/>
    <lineage>
        <taxon>Bacteria</taxon>
        <taxon>Pseudomonadati</taxon>
        <taxon>Pseudomonadota</taxon>
        <taxon>Alphaproteobacteria</taxon>
        <taxon>Rhodobacterales</taxon>
        <taxon>Roseobacteraceae</taxon>
        <taxon>Parasulfitobacter</taxon>
    </lineage>
</organism>
<dbReference type="InterPro" id="IPR036412">
    <property type="entry name" value="HAD-like_sf"/>
</dbReference>
<keyword evidence="3" id="KW-0460">Magnesium</keyword>
<accession>A0ABX2ISF8</accession>
<dbReference type="NCBIfam" id="TIGR01486">
    <property type="entry name" value="HAD-SF-IIB-MPGP"/>
    <property type="match status" value="1"/>
</dbReference>
<keyword evidence="5" id="KW-1185">Reference proteome</keyword>
<evidence type="ECO:0000256" key="2">
    <source>
        <dbReference type="ARBA" id="ARBA00022801"/>
    </source>
</evidence>
<gene>
    <name evidence="4" type="ORF">HRQ87_13630</name>
</gene>
<name>A0ABX2ISF8_9RHOB</name>
<dbReference type="SUPFAM" id="SSF56784">
    <property type="entry name" value="HAD-like"/>
    <property type="match status" value="1"/>
</dbReference>
<dbReference type="NCBIfam" id="TIGR01484">
    <property type="entry name" value="HAD-SF-IIB"/>
    <property type="match status" value="1"/>
</dbReference>
<proteinExistence type="predicted"/>
<dbReference type="PANTHER" id="PTHR10000">
    <property type="entry name" value="PHOSPHOSERINE PHOSPHATASE"/>
    <property type="match status" value="1"/>
</dbReference>
<dbReference type="SFLD" id="SFLDS00003">
    <property type="entry name" value="Haloacid_Dehalogenase"/>
    <property type="match status" value="1"/>
</dbReference>
<dbReference type="Pfam" id="PF08282">
    <property type="entry name" value="Hydrolase_3"/>
    <property type="match status" value="2"/>
</dbReference>
<evidence type="ECO:0000256" key="3">
    <source>
        <dbReference type="ARBA" id="ARBA00022842"/>
    </source>
</evidence>
<dbReference type="Proteomes" id="UP000777935">
    <property type="component" value="Unassembled WGS sequence"/>
</dbReference>
<reference evidence="4 5" key="1">
    <citation type="submission" date="2020-06" db="EMBL/GenBank/DDBJ databases">
        <title>Sulfitobacter algicola sp. nov., isolated from green algae.</title>
        <authorList>
            <person name="Wang C."/>
        </authorList>
    </citation>
    <scope>NUCLEOTIDE SEQUENCE [LARGE SCALE GENOMIC DNA]</scope>
    <source>
        <strain evidence="4 5">1151</strain>
    </source>
</reference>
<dbReference type="GO" id="GO:0016787">
    <property type="term" value="F:hydrolase activity"/>
    <property type="evidence" value="ECO:0007669"/>
    <property type="project" value="UniProtKB-KW"/>
</dbReference>
<sequence>MSELIVFTDLDGTLLDHDSYSFAAALPALDRLRAANIPVILASSKTAAEITPLREELGLAACPAIVENGAGLMAAYSSNVEGSDYSNLRRKLDELPANLRRLFVGFGDMSTEQIAQDTGLPDKSAQDAANRQFSEPGIWHGSSAELDTFTNQLAARGISARRGGRYLTLSFGKTKADQMQSILGQFSTPTSIALGDAPNDIEMIMTADIGVIVHNPHHDALPDIDGERDGRIIRTKLSGPAGWNAALQQILSDHGID</sequence>
<dbReference type="PANTHER" id="PTHR10000:SF8">
    <property type="entry name" value="HAD SUPERFAMILY HYDROLASE-LIKE, TYPE 3"/>
    <property type="match status" value="1"/>
</dbReference>
<dbReference type="EMBL" id="JABUFE010000008">
    <property type="protein sequence ID" value="NSX55842.1"/>
    <property type="molecule type" value="Genomic_DNA"/>
</dbReference>
<evidence type="ECO:0000313" key="4">
    <source>
        <dbReference type="EMBL" id="NSX55842.1"/>
    </source>
</evidence>
<protein>
    <submittedName>
        <fullName evidence="4">HAD-IIB family hydrolase</fullName>
    </submittedName>
</protein>
<comment type="caution">
    <text evidence="4">The sequence shown here is derived from an EMBL/GenBank/DDBJ whole genome shotgun (WGS) entry which is preliminary data.</text>
</comment>
<evidence type="ECO:0000256" key="1">
    <source>
        <dbReference type="ARBA" id="ARBA00022723"/>
    </source>
</evidence>
<keyword evidence="1" id="KW-0479">Metal-binding</keyword>
<dbReference type="Gene3D" id="3.30.980.20">
    <property type="entry name" value="Putative mannosyl-3-phosphoglycerate phosphatase, domain 2"/>
    <property type="match status" value="1"/>
</dbReference>
<dbReference type="NCBIfam" id="NF001216">
    <property type="entry name" value="PRK00192.1-2"/>
    <property type="match status" value="1"/>
</dbReference>
<evidence type="ECO:0000313" key="5">
    <source>
        <dbReference type="Proteomes" id="UP000777935"/>
    </source>
</evidence>
<dbReference type="SFLD" id="SFLDG01140">
    <property type="entry name" value="C2.B:_Phosphomannomutase_and_P"/>
    <property type="match status" value="1"/>
</dbReference>
<dbReference type="InterPro" id="IPR023214">
    <property type="entry name" value="HAD_sf"/>
</dbReference>